<keyword evidence="8 10" id="KW-0456">Lyase</keyword>
<dbReference type="Pfam" id="PF00211">
    <property type="entry name" value="Guanylate_cyc"/>
    <property type="match status" value="1"/>
</dbReference>
<accession>A0ABQ8M0B9</accession>
<evidence type="ECO:0000256" key="2">
    <source>
        <dbReference type="ARBA" id="ARBA00012202"/>
    </source>
</evidence>
<dbReference type="Pfam" id="PF07714">
    <property type="entry name" value="PK_Tyr_Ser-Thr"/>
    <property type="match status" value="1"/>
</dbReference>
<keyword evidence="5" id="KW-0547">Nucleotide-binding</keyword>
<dbReference type="InterPro" id="IPR001245">
    <property type="entry name" value="Ser-Thr/Tyr_kinase_cat_dom"/>
</dbReference>
<evidence type="ECO:0000256" key="12">
    <source>
        <dbReference type="SAM" id="Phobius"/>
    </source>
</evidence>
<evidence type="ECO:0000256" key="1">
    <source>
        <dbReference type="ARBA" id="ARBA00004479"/>
    </source>
</evidence>
<evidence type="ECO:0000313" key="15">
    <source>
        <dbReference type="Proteomes" id="UP000830375"/>
    </source>
</evidence>
<name>A0ABQ8M0B9_LABRO</name>
<organism evidence="14 15">
    <name type="scientific">Labeo rohita</name>
    <name type="common">Indian major carp</name>
    <name type="synonym">Cyprinus rohita</name>
    <dbReference type="NCBI Taxonomy" id="84645"/>
    <lineage>
        <taxon>Eukaryota</taxon>
        <taxon>Metazoa</taxon>
        <taxon>Chordata</taxon>
        <taxon>Craniata</taxon>
        <taxon>Vertebrata</taxon>
        <taxon>Euteleostomi</taxon>
        <taxon>Actinopterygii</taxon>
        <taxon>Neopterygii</taxon>
        <taxon>Teleostei</taxon>
        <taxon>Ostariophysi</taxon>
        <taxon>Cypriniformes</taxon>
        <taxon>Cyprinidae</taxon>
        <taxon>Labeoninae</taxon>
        <taxon>Labeonini</taxon>
        <taxon>Labeo</taxon>
    </lineage>
</organism>
<dbReference type="Pfam" id="PF07701">
    <property type="entry name" value="HNOBA"/>
    <property type="match status" value="1"/>
</dbReference>
<keyword evidence="4" id="KW-0732">Signal</keyword>
<comment type="similarity">
    <text evidence="10">Belongs to the adenylyl cyclase class-4/guanylyl cyclase family.</text>
</comment>
<dbReference type="Gene3D" id="3.30.70.1230">
    <property type="entry name" value="Nucleotide cyclase"/>
    <property type="match status" value="2"/>
</dbReference>
<protein>
    <recommendedName>
        <fullName evidence="2">guanylate cyclase</fullName>
        <ecNumber evidence="2">4.6.1.2</ecNumber>
    </recommendedName>
</protein>
<gene>
    <name evidence="14" type="ORF">H4Q32_013221</name>
</gene>
<keyword evidence="3 12" id="KW-0812">Transmembrane</keyword>
<dbReference type="EC" id="4.6.1.2" evidence="2"/>
<evidence type="ECO:0000256" key="5">
    <source>
        <dbReference type="ARBA" id="ARBA00022741"/>
    </source>
</evidence>
<dbReference type="Pfam" id="PF01094">
    <property type="entry name" value="ANF_receptor"/>
    <property type="match status" value="1"/>
</dbReference>
<dbReference type="InterPro" id="IPR028082">
    <property type="entry name" value="Peripla_BP_I"/>
</dbReference>
<dbReference type="SUPFAM" id="SSF56112">
    <property type="entry name" value="Protein kinase-like (PK-like)"/>
    <property type="match status" value="1"/>
</dbReference>
<feature type="domain" description="Guanylate cyclase" evidence="13">
    <location>
        <begin position="734"/>
        <end position="856"/>
    </location>
</feature>
<proteinExistence type="inferred from homology"/>
<comment type="caution">
    <text evidence="14">The sequence shown here is derived from an EMBL/GenBank/DDBJ whole genome shotgun (WGS) entry which is preliminary data.</text>
</comment>
<evidence type="ECO:0000256" key="3">
    <source>
        <dbReference type="ARBA" id="ARBA00022692"/>
    </source>
</evidence>
<evidence type="ECO:0000256" key="7">
    <source>
        <dbReference type="ARBA" id="ARBA00023136"/>
    </source>
</evidence>
<evidence type="ECO:0000256" key="8">
    <source>
        <dbReference type="ARBA" id="ARBA00023239"/>
    </source>
</evidence>
<dbReference type="InterPro" id="IPR011009">
    <property type="entry name" value="Kinase-like_dom_sf"/>
</dbReference>
<dbReference type="EMBL" id="JACTAM010000015">
    <property type="protein sequence ID" value="KAI2656330.1"/>
    <property type="molecule type" value="Genomic_DNA"/>
</dbReference>
<feature type="transmembrane region" description="Helical" evidence="12">
    <location>
        <begin position="471"/>
        <end position="495"/>
    </location>
</feature>
<dbReference type="CDD" id="cd07302">
    <property type="entry name" value="CHD"/>
    <property type="match status" value="1"/>
</dbReference>
<dbReference type="PROSITE" id="PS00452">
    <property type="entry name" value="GUANYLATE_CYCLASE_1"/>
    <property type="match status" value="1"/>
</dbReference>
<dbReference type="InterPro" id="IPR050401">
    <property type="entry name" value="Cyclic_nucleotide_synthase"/>
</dbReference>
<keyword evidence="9" id="KW-0141">cGMP biosynthesis</keyword>
<dbReference type="PANTHER" id="PTHR11920:SF477">
    <property type="entry name" value="GUANYLATE CYCLASE D"/>
    <property type="match status" value="1"/>
</dbReference>
<reference evidence="14 15" key="1">
    <citation type="submission" date="2022-01" db="EMBL/GenBank/DDBJ databases">
        <title>A high-quality chromosome-level genome assembly of rohu carp, Labeo rohita.</title>
        <authorList>
            <person name="Arick M.A. II"/>
            <person name="Hsu C.-Y."/>
            <person name="Magbanua Z."/>
            <person name="Pechanova O."/>
            <person name="Grover C."/>
            <person name="Miller E."/>
            <person name="Thrash A."/>
            <person name="Ezzel L."/>
            <person name="Alam S."/>
            <person name="Benzie J."/>
            <person name="Hamilton M."/>
            <person name="Karsi A."/>
            <person name="Lawrence M.L."/>
            <person name="Peterson D.G."/>
        </authorList>
    </citation>
    <scope>NUCLEOTIDE SEQUENCE [LARGE SCALE GENOMIC DNA]</scope>
    <source>
        <strain evidence="15">BAU-BD-2019</strain>
        <tissue evidence="14">Blood</tissue>
    </source>
</reference>
<feature type="coiled-coil region" evidence="11">
    <location>
        <begin position="702"/>
        <end position="740"/>
    </location>
</feature>
<evidence type="ECO:0000256" key="11">
    <source>
        <dbReference type="SAM" id="Coils"/>
    </source>
</evidence>
<dbReference type="InterPro" id="IPR029787">
    <property type="entry name" value="Nucleotide_cyclase"/>
</dbReference>
<dbReference type="Proteomes" id="UP000830375">
    <property type="component" value="Unassembled WGS sequence"/>
</dbReference>
<dbReference type="InterPro" id="IPR011645">
    <property type="entry name" value="HNOB_dom_associated"/>
</dbReference>
<evidence type="ECO:0000259" key="13">
    <source>
        <dbReference type="PROSITE" id="PS50125"/>
    </source>
</evidence>
<dbReference type="SMART" id="SM00044">
    <property type="entry name" value="CYCc"/>
    <property type="match status" value="1"/>
</dbReference>
<evidence type="ECO:0000256" key="6">
    <source>
        <dbReference type="ARBA" id="ARBA00022989"/>
    </source>
</evidence>
<feature type="transmembrane region" description="Helical" evidence="12">
    <location>
        <begin position="33"/>
        <end position="50"/>
    </location>
</feature>
<dbReference type="SUPFAM" id="SSF55073">
    <property type="entry name" value="Nucleotide cyclase"/>
    <property type="match status" value="1"/>
</dbReference>
<dbReference type="InterPro" id="IPR001828">
    <property type="entry name" value="ANF_lig-bd_rcpt"/>
</dbReference>
<evidence type="ECO:0000256" key="10">
    <source>
        <dbReference type="RuleBase" id="RU000405"/>
    </source>
</evidence>
<dbReference type="CDD" id="cd06371">
    <property type="entry name" value="PBP1_sensory_GC_DEF-like"/>
    <property type="match status" value="1"/>
</dbReference>
<dbReference type="PANTHER" id="PTHR11920">
    <property type="entry name" value="GUANYLYL CYCLASE"/>
    <property type="match status" value="1"/>
</dbReference>
<evidence type="ECO:0000256" key="4">
    <source>
        <dbReference type="ARBA" id="ARBA00022729"/>
    </source>
</evidence>
<dbReference type="SUPFAM" id="SSF53822">
    <property type="entry name" value="Periplasmic binding protein-like I"/>
    <property type="match status" value="1"/>
</dbReference>
<dbReference type="Gene3D" id="1.10.510.10">
    <property type="entry name" value="Transferase(Phosphotransferase) domain 1"/>
    <property type="match status" value="1"/>
</dbReference>
<comment type="subcellular location">
    <subcellularLocation>
        <location evidence="1">Membrane</location>
        <topology evidence="1">Single-pass type I membrane protein</topology>
    </subcellularLocation>
</comment>
<dbReference type="InterPro" id="IPR018297">
    <property type="entry name" value="A/G_cyclase_CS"/>
</dbReference>
<dbReference type="InterPro" id="IPR001054">
    <property type="entry name" value="A/G_cyclase"/>
</dbReference>
<dbReference type="PROSITE" id="PS50125">
    <property type="entry name" value="GUANYLATE_CYCLASE_2"/>
    <property type="match status" value="1"/>
</dbReference>
<dbReference type="Gene3D" id="6.10.250.780">
    <property type="match status" value="1"/>
</dbReference>
<evidence type="ECO:0000256" key="9">
    <source>
        <dbReference type="ARBA" id="ARBA00023293"/>
    </source>
</evidence>
<dbReference type="Gene3D" id="3.40.50.2300">
    <property type="match status" value="2"/>
</dbReference>
<keyword evidence="6 12" id="KW-1133">Transmembrane helix</keyword>
<keyword evidence="15" id="KW-1185">Reference proteome</keyword>
<sequence>MQHIHLPFGGAIWELSSFPCCPVLRSRHSLSTLPFYSITLWIILGVLTFPCCVQCLIFKVGVLGPWNCDPYYAKSLPAIASRLAVGRINEDFSLDLGCTMDFVILQEACETSKALTSFVQFENVVDAFVGPTNPGYCDAAALMGKNWDKSMFSSACINYELDRVQGYPTFARTLPSPTRVLFTVLRFFSLANIAIVSSNEDIWIDTAAKLASALRNQGLPVGIVMSMGNNDTMLENTLLSIQKAGEIKVIIMCMHSALIGGEQQTSFLIKAYDMGLTKGQYVFVPYDTLLYSLPYTNTTYFPLQNNTKLRKAYDAVLTITVESDLMSFNEAYNMARRFGELMVSQEPEQVSPLFGTIYNSLYLLAKSMHNARRAGKWFSGSNLASFTRNITFSGFNQNIRTDAQGNGQTDYVILDTDGWGSDLYRCFYVNLMLDRVLFAGTYIHFPTGSPPPSDSSCWFDPNGICKGGVEIIYVIIAFAIVLIIVLGSVGLTLVIRRRIQQIQLIKGPNRILLTLEDLTFINPQLSKRKITLEDLSDSKSYIEDKSTGERSRSVNSMATATHETSNVAVYEGDWVWLKKFKEGHFKEVKQSTTKIFTKMKDLRNENVNPFLGFFTDCEVFAIEVVVRGAPYCMLGLSPEEIIRKVKKPPPMCRPTVAPDQAPLECIQLMKQCWSEQPDRRPPFDQIFDQFKLINKGKKTNIIDSMLRMLEQYSSNLEDLIRERTEELEVEKQRTEKLLAEMLPPSVAEALKTGVSVEPEYFDQVTIYFSDIVGFTTISSLSDPIERNGNKHAAEIANMSLNILSSVGSFKMRHMPEVPVRIRIGIHSGPCVAGVVGLTMPRYCLFGDTVNTASRMESTGLHNWQDMVTEEIKSIFRKAKRQVDKPKI</sequence>
<keyword evidence="7 12" id="KW-0472">Membrane</keyword>
<keyword evidence="11" id="KW-0175">Coiled coil</keyword>
<evidence type="ECO:0000313" key="14">
    <source>
        <dbReference type="EMBL" id="KAI2656330.1"/>
    </source>
</evidence>